<keyword evidence="2" id="KW-1185">Reference proteome</keyword>
<dbReference type="GO" id="GO:0005789">
    <property type="term" value="C:endoplasmic reticulum membrane"/>
    <property type="evidence" value="ECO:0007669"/>
    <property type="project" value="TreeGrafter"/>
</dbReference>
<reference evidence="1" key="1">
    <citation type="submission" date="2023-01" db="EMBL/GenBank/DDBJ databases">
        <title>Genome assembly of the deep-sea coral Lophelia pertusa.</title>
        <authorList>
            <person name="Herrera S."/>
            <person name="Cordes E."/>
        </authorList>
    </citation>
    <scope>NUCLEOTIDE SEQUENCE</scope>
    <source>
        <strain evidence="1">USNM1676648</strain>
        <tissue evidence="1">Polyp</tissue>
    </source>
</reference>
<keyword evidence="1" id="KW-0436">Ligase</keyword>
<comment type="caution">
    <text evidence="1">The sequence shown here is derived from an EMBL/GenBank/DDBJ whole genome shotgun (WGS) entry which is preliminary data.</text>
</comment>
<dbReference type="Pfam" id="PF25870">
    <property type="entry name" value="WHD_UFL1_5th"/>
    <property type="match status" value="1"/>
</dbReference>
<dbReference type="GO" id="GO:0032434">
    <property type="term" value="P:regulation of proteasomal ubiquitin-dependent protein catabolic process"/>
    <property type="evidence" value="ECO:0007669"/>
    <property type="project" value="TreeGrafter"/>
</dbReference>
<gene>
    <name evidence="1" type="primary">UFL1_3</name>
    <name evidence="1" type="ORF">OS493_039586</name>
</gene>
<feature type="non-terminal residue" evidence="1">
    <location>
        <position position="1"/>
    </location>
</feature>
<dbReference type="GO" id="GO:0061666">
    <property type="term" value="F:UFM1 ligase activity"/>
    <property type="evidence" value="ECO:0007669"/>
    <property type="project" value="InterPro"/>
</dbReference>
<evidence type="ECO:0000313" key="2">
    <source>
        <dbReference type="Proteomes" id="UP001163046"/>
    </source>
</evidence>
<proteinExistence type="predicted"/>
<sequence>YDALSRLGITDGRQFLKRRFKQLPVKFLPTCCVGESLQDQVEAAIDEALSSGEWVDILVSVLSIKFRH</sequence>
<dbReference type="GO" id="GO:0034976">
    <property type="term" value="P:response to endoplasmic reticulum stress"/>
    <property type="evidence" value="ECO:0007669"/>
    <property type="project" value="TreeGrafter"/>
</dbReference>
<dbReference type="InterPro" id="IPR018611">
    <property type="entry name" value="Ufl1"/>
</dbReference>
<dbReference type="PANTHER" id="PTHR31057">
    <property type="entry name" value="E3 UFM1-PROTEIN LIGASE 1"/>
    <property type="match status" value="1"/>
</dbReference>
<accession>A0A9X0D6C9</accession>
<dbReference type="EMBL" id="MU825609">
    <property type="protein sequence ID" value="KAJ7388136.1"/>
    <property type="molecule type" value="Genomic_DNA"/>
</dbReference>
<dbReference type="GO" id="GO:0016874">
    <property type="term" value="F:ligase activity"/>
    <property type="evidence" value="ECO:0007669"/>
    <property type="project" value="UniProtKB-KW"/>
</dbReference>
<dbReference type="AlphaFoldDB" id="A0A9X0D6C9"/>
<protein>
    <submittedName>
        <fullName evidence="1">E3 UFM1-protein ligase 1</fullName>
    </submittedName>
</protein>
<dbReference type="Proteomes" id="UP001163046">
    <property type="component" value="Unassembled WGS sequence"/>
</dbReference>
<dbReference type="GO" id="GO:1990592">
    <property type="term" value="P:protein K69-linked ufmylation"/>
    <property type="evidence" value="ECO:0007669"/>
    <property type="project" value="TreeGrafter"/>
</dbReference>
<dbReference type="OrthoDB" id="10258297at2759"/>
<name>A0A9X0D6C9_9CNID</name>
<dbReference type="PANTHER" id="PTHR31057:SF0">
    <property type="entry name" value="E3 UFM1-PROTEIN LIGASE 1"/>
    <property type="match status" value="1"/>
</dbReference>
<evidence type="ECO:0000313" key="1">
    <source>
        <dbReference type="EMBL" id="KAJ7388136.1"/>
    </source>
</evidence>
<organism evidence="1 2">
    <name type="scientific">Desmophyllum pertusum</name>
    <dbReference type="NCBI Taxonomy" id="174260"/>
    <lineage>
        <taxon>Eukaryota</taxon>
        <taxon>Metazoa</taxon>
        <taxon>Cnidaria</taxon>
        <taxon>Anthozoa</taxon>
        <taxon>Hexacorallia</taxon>
        <taxon>Scleractinia</taxon>
        <taxon>Caryophylliina</taxon>
        <taxon>Caryophylliidae</taxon>
        <taxon>Desmophyllum</taxon>
    </lineage>
</organism>